<feature type="region of interest" description="Disordered" evidence="7">
    <location>
        <begin position="1"/>
        <end position="25"/>
    </location>
</feature>
<keyword evidence="3 8" id="KW-0812">Transmembrane</keyword>
<feature type="transmembrane region" description="Helical" evidence="8">
    <location>
        <begin position="355"/>
        <end position="374"/>
    </location>
</feature>
<dbReference type="EMBL" id="QTUA01000001">
    <property type="protein sequence ID" value="REF32207.1"/>
    <property type="molecule type" value="Genomic_DNA"/>
</dbReference>
<evidence type="ECO:0000256" key="8">
    <source>
        <dbReference type="SAM" id="Phobius"/>
    </source>
</evidence>
<dbReference type="RefSeq" id="WP_170144131.1">
    <property type="nucleotide sequence ID" value="NZ_QTUA01000001.1"/>
</dbReference>
<feature type="transmembrane region" description="Helical" evidence="8">
    <location>
        <begin position="330"/>
        <end position="348"/>
    </location>
</feature>
<feature type="transmembrane region" description="Helical" evidence="8">
    <location>
        <begin position="171"/>
        <end position="204"/>
    </location>
</feature>
<evidence type="ECO:0000256" key="1">
    <source>
        <dbReference type="ARBA" id="ARBA00004651"/>
    </source>
</evidence>
<dbReference type="GO" id="GO:0005886">
    <property type="term" value="C:plasma membrane"/>
    <property type="evidence" value="ECO:0007669"/>
    <property type="project" value="UniProtKB-SubCell"/>
</dbReference>
<dbReference type="Proteomes" id="UP000256253">
    <property type="component" value="Unassembled WGS sequence"/>
</dbReference>
<dbReference type="InterPro" id="IPR050539">
    <property type="entry name" value="ThrE_Dicarb/AminoAcid_Exp"/>
</dbReference>
<evidence type="ECO:0000313" key="12">
    <source>
        <dbReference type="Proteomes" id="UP000256253"/>
    </source>
</evidence>
<evidence type="ECO:0000256" key="3">
    <source>
        <dbReference type="ARBA" id="ARBA00022692"/>
    </source>
</evidence>
<feature type="transmembrane region" description="Helical" evidence="8">
    <location>
        <begin position="251"/>
        <end position="271"/>
    </location>
</feature>
<evidence type="ECO:0000256" key="4">
    <source>
        <dbReference type="ARBA" id="ARBA00022989"/>
    </source>
</evidence>
<feature type="compositionally biased region" description="Basic and acidic residues" evidence="7">
    <location>
        <begin position="1"/>
        <end position="11"/>
    </location>
</feature>
<keyword evidence="5 8" id="KW-0472">Membrane</keyword>
<evidence type="ECO:0000259" key="9">
    <source>
        <dbReference type="Pfam" id="PF06738"/>
    </source>
</evidence>
<dbReference type="GO" id="GO:0015744">
    <property type="term" value="P:succinate transport"/>
    <property type="evidence" value="ECO:0007669"/>
    <property type="project" value="TreeGrafter"/>
</dbReference>
<evidence type="ECO:0000256" key="2">
    <source>
        <dbReference type="ARBA" id="ARBA00022475"/>
    </source>
</evidence>
<protein>
    <submittedName>
        <fullName evidence="11">Uncharacterized membrane protein YjjP (DUF1212 family)</fullName>
    </submittedName>
</protein>
<dbReference type="PANTHER" id="PTHR34390:SF2">
    <property type="entry name" value="SUCCINATE TRANSPORTER SUBUNIT YJJP-RELATED"/>
    <property type="match status" value="1"/>
</dbReference>
<dbReference type="Pfam" id="PF12821">
    <property type="entry name" value="ThrE_2"/>
    <property type="match status" value="1"/>
</dbReference>
<feature type="transmembrane region" description="Helical" evidence="8">
    <location>
        <begin position="292"/>
        <end position="310"/>
    </location>
</feature>
<proteinExistence type="inferred from homology"/>
<evidence type="ECO:0000256" key="5">
    <source>
        <dbReference type="ARBA" id="ARBA00023136"/>
    </source>
</evidence>
<evidence type="ECO:0000259" key="10">
    <source>
        <dbReference type="Pfam" id="PF12821"/>
    </source>
</evidence>
<evidence type="ECO:0000256" key="7">
    <source>
        <dbReference type="SAM" id="MobiDB-lite"/>
    </source>
</evidence>
<feature type="transmembrane region" description="Helical" evidence="8">
    <location>
        <begin position="380"/>
        <end position="398"/>
    </location>
</feature>
<feature type="transmembrane region" description="Helical" evidence="8">
    <location>
        <begin position="405"/>
        <end position="426"/>
    </location>
</feature>
<gene>
    <name evidence="11" type="ORF">DFJ65_3312</name>
</gene>
<dbReference type="AlphaFoldDB" id="A0A3D9USB2"/>
<comment type="caution">
    <text evidence="11">The sequence shown here is derived from an EMBL/GenBank/DDBJ whole genome shotgun (WGS) entry which is preliminary data.</text>
</comment>
<name>A0A3D9USB2_9MICO</name>
<sequence length="484" mass="50165">MTDRSARDPHDRRRIPPPPSAKDLGLRARRAIAGGQPTVPIGLRGQESGPSDSHTRLVIDLGLRVGEALLATGSSAADTTNAVLRLTRAYGVRSLHVDITYTSITVSHHRGVLRDPITVMRIVPVLQQDFTRLERLQRLVRDAEDGTLEITDAHDRLDSITTAEHPYSRLIVLLANALLGAALAALLGGDLLLVVLSALTAAAVDRTVRVLGRNGVAPFFCQAAGAAIPTAVAVLLYYLANNLEVAMFADIRPSVVVASGVVVLLAGLSAVGSAQDTIDAFYLTAAARTFEVLILSGGIVAGVLGMLALAQQLGINLAISTRLALSTNPVVSLLAAAAITCAFAIGAYSGGRTIILSALVGTTAWAASLALTAHGASPQWSAGIAALIIGALATLLGARLRVPSLAIATAGIVPLLPGLTVYRGVFELVNVPSDPAQGGSTLFGAVMIGLAIASGVTLGSMPGRLRRKGDVLTKRRVRALDRLQ</sequence>
<comment type="similarity">
    <text evidence="6">Belongs to the ThrE exporter (TC 2.A.79) family.</text>
</comment>
<feature type="transmembrane region" description="Helical" evidence="8">
    <location>
        <begin position="216"/>
        <end position="239"/>
    </location>
</feature>
<feature type="transmembrane region" description="Helical" evidence="8">
    <location>
        <begin position="438"/>
        <end position="458"/>
    </location>
</feature>
<keyword evidence="12" id="KW-1185">Reference proteome</keyword>
<keyword evidence="4 8" id="KW-1133">Transmembrane helix</keyword>
<comment type="subcellular location">
    <subcellularLocation>
        <location evidence="1">Cell membrane</location>
        <topology evidence="1">Multi-pass membrane protein</topology>
    </subcellularLocation>
</comment>
<evidence type="ECO:0000313" key="11">
    <source>
        <dbReference type="EMBL" id="REF32207.1"/>
    </source>
</evidence>
<reference evidence="11 12" key="1">
    <citation type="submission" date="2018-08" db="EMBL/GenBank/DDBJ databases">
        <title>Sequencing the genomes of 1000 actinobacteria strains.</title>
        <authorList>
            <person name="Klenk H.-P."/>
        </authorList>
    </citation>
    <scope>NUCLEOTIDE SEQUENCE [LARGE SCALE GENOMIC DNA]</scope>
    <source>
        <strain evidence="11 12">DSM 22967</strain>
    </source>
</reference>
<feature type="domain" description="Threonine/Serine exporter ThrE" evidence="10">
    <location>
        <begin position="334"/>
        <end position="460"/>
    </location>
</feature>
<accession>A0A3D9USB2</accession>
<dbReference type="Pfam" id="PF06738">
    <property type="entry name" value="ThrE"/>
    <property type="match status" value="1"/>
</dbReference>
<evidence type="ECO:0000256" key="6">
    <source>
        <dbReference type="ARBA" id="ARBA00034125"/>
    </source>
</evidence>
<dbReference type="PANTHER" id="PTHR34390">
    <property type="entry name" value="UPF0442 PROTEIN YJJB-RELATED"/>
    <property type="match status" value="1"/>
</dbReference>
<feature type="region of interest" description="Disordered" evidence="7">
    <location>
        <begin position="35"/>
        <end position="54"/>
    </location>
</feature>
<keyword evidence="2" id="KW-1003">Cell membrane</keyword>
<organism evidence="11 12">
    <name type="scientific">Calidifontibacter indicus</name>
    <dbReference type="NCBI Taxonomy" id="419650"/>
    <lineage>
        <taxon>Bacteria</taxon>
        <taxon>Bacillati</taxon>
        <taxon>Actinomycetota</taxon>
        <taxon>Actinomycetes</taxon>
        <taxon>Micrococcales</taxon>
        <taxon>Dermacoccaceae</taxon>
        <taxon>Calidifontibacter</taxon>
    </lineage>
</organism>
<dbReference type="GO" id="GO:0022857">
    <property type="term" value="F:transmembrane transporter activity"/>
    <property type="evidence" value="ECO:0007669"/>
    <property type="project" value="InterPro"/>
</dbReference>
<dbReference type="InterPro" id="IPR010619">
    <property type="entry name" value="ThrE-like_N"/>
</dbReference>
<dbReference type="InterPro" id="IPR024528">
    <property type="entry name" value="ThrE_2"/>
</dbReference>
<feature type="domain" description="Threonine/serine exporter-like N-terminal" evidence="9">
    <location>
        <begin position="62"/>
        <end position="309"/>
    </location>
</feature>